<accession>A0A9W6GYJ8</accession>
<protein>
    <submittedName>
        <fullName evidence="1">Uncharacterized protein</fullName>
    </submittedName>
</protein>
<dbReference type="AlphaFoldDB" id="A0A9W6GYJ8"/>
<dbReference type="Proteomes" id="UP001144323">
    <property type="component" value="Unassembled WGS sequence"/>
</dbReference>
<name>A0A9W6GYJ8_9HYPH</name>
<dbReference type="EMBL" id="BSEC01000002">
    <property type="protein sequence ID" value="GLI95190.1"/>
    <property type="molecule type" value="Genomic_DNA"/>
</dbReference>
<evidence type="ECO:0000313" key="1">
    <source>
        <dbReference type="EMBL" id="GLI95190.1"/>
    </source>
</evidence>
<proteinExistence type="predicted"/>
<sequence length="132" mass="14246">MNEWDLMEPQTKQLPFDAGVIRLTLSFVDTPAGPAVRVAAKHHKDDESQGINLGGALVSLRGPLLVDSPPSEGVPRGLSLSIRSAIFGAVGPIIGQCISSESWEDSRKFQDCVRRASELMLDEALFAVSRCL</sequence>
<dbReference type="RefSeq" id="WP_281805873.1">
    <property type="nucleotide sequence ID" value="NZ_BSEC01000002.1"/>
</dbReference>
<reference evidence="1" key="1">
    <citation type="journal article" date="2023" name="Int. J. Syst. Evol. Microbiol.">
        <title>Methylocystis iwaonis sp. nov., a type II methane-oxidizing bacterium from surface soil of a rice paddy field in Japan, and emended description of the genus Methylocystis (ex Whittenbury et al. 1970) Bowman et al. 1993.</title>
        <authorList>
            <person name="Kaise H."/>
            <person name="Sawadogo J.B."/>
            <person name="Alam M.S."/>
            <person name="Ueno C."/>
            <person name="Dianou D."/>
            <person name="Shinjo R."/>
            <person name="Asakawa S."/>
        </authorList>
    </citation>
    <scope>NUCLEOTIDE SEQUENCE</scope>
    <source>
        <strain evidence="1">LMG27198</strain>
    </source>
</reference>
<organism evidence="1 2">
    <name type="scientific">Methylocystis echinoides</name>
    <dbReference type="NCBI Taxonomy" id="29468"/>
    <lineage>
        <taxon>Bacteria</taxon>
        <taxon>Pseudomonadati</taxon>
        <taxon>Pseudomonadota</taxon>
        <taxon>Alphaproteobacteria</taxon>
        <taxon>Hyphomicrobiales</taxon>
        <taxon>Methylocystaceae</taxon>
        <taxon>Methylocystis</taxon>
    </lineage>
</organism>
<gene>
    <name evidence="1" type="ORF">LMG27198_41820</name>
</gene>
<comment type="caution">
    <text evidence="1">The sequence shown here is derived from an EMBL/GenBank/DDBJ whole genome shotgun (WGS) entry which is preliminary data.</text>
</comment>
<keyword evidence="2" id="KW-1185">Reference proteome</keyword>
<evidence type="ECO:0000313" key="2">
    <source>
        <dbReference type="Proteomes" id="UP001144323"/>
    </source>
</evidence>